<evidence type="ECO:0000256" key="1">
    <source>
        <dbReference type="SAM" id="MobiDB-lite"/>
    </source>
</evidence>
<dbReference type="AlphaFoldDB" id="A0A9P5HJN0"/>
<accession>A0A9P5HJN0</accession>
<protein>
    <recommendedName>
        <fullName evidence="4">F-box domain-containing protein</fullName>
    </recommendedName>
</protein>
<feature type="region of interest" description="Disordered" evidence="1">
    <location>
        <begin position="280"/>
        <end position="299"/>
    </location>
</feature>
<evidence type="ECO:0000313" key="2">
    <source>
        <dbReference type="EMBL" id="KAF7556579.1"/>
    </source>
</evidence>
<keyword evidence="3" id="KW-1185">Reference proteome</keyword>
<evidence type="ECO:0000313" key="3">
    <source>
        <dbReference type="Proteomes" id="UP000722485"/>
    </source>
</evidence>
<name>A0A9P5HJN0_9HYPO</name>
<dbReference type="OrthoDB" id="4358152at2759"/>
<sequence>MASLSELPPLLLGEILVQITTFEALHSAISASPALYRVFRDQGPTVINAVATNALEPELHNVVNAISRIRNQTVPQSINTLDLFRETYAANLSSPERHSPLSVYTTPQVCFGLVVTIVNIRRLAIAVLDELLKRTSRLSPQHSVKRTIDFASGTYSRTPGSDPWPAAQAVRISPSATERAPSWVEYYRVQRALWLIQLALEVRRHAPWLAWGTGQERTSQTREWGVGKLVSWLPLATETSLVSKALEDGVAARVMPGWDGVSSLKSPLITLTRMPRVVSSNLGQEPSEGPRDDAIGTGWSQDRDAVNRRSDGRRIFTQLLGNRHVSPTASMILNFMYPGLMIWDRERLCDLGLIDEPGQDLGKEKWWEGEDRRLQMTEDEIWFAWYSIGSDVQGHLEDGRKV</sequence>
<dbReference type="Proteomes" id="UP000722485">
    <property type="component" value="Unassembled WGS sequence"/>
</dbReference>
<evidence type="ECO:0008006" key="4">
    <source>
        <dbReference type="Google" id="ProtNLM"/>
    </source>
</evidence>
<dbReference type="EMBL" id="JAANBB010000011">
    <property type="protein sequence ID" value="KAF7556579.1"/>
    <property type="molecule type" value="Genomic_DNA"/>
</dbReference>
<reference evidence="2" key="1">
    <citation type="submission" date="2020-03" db="EMBL/GenBank/DDBJ databases">
        <title>Draft Genome Sequence of Cylindrodendrum hubeiense.</title>
        <authorList>
            <person name="Buettner E."/>
            <person name="Kellner H."/>
        </authorList>
    </citation>
    <scope>NUCLEOTIDE SEQUENCE</scope>
    <source>
        <strain evidence="2">IHI 201604</strain>
    </source>
</reference>
<comment type="caution">
    <text evidence="2">The sequence shown here is derived from an EMBL/GenBank/DDBJ whole genome shotgun (WGS) entry which is preliminary data.</text>
</comment>
<organism evidence="2 3">
    <name type="scientific">Cylindrodendrum hubeiense</name>
    <dbReference type="NCBI Taxonomy" id="595255"/>
    <lineage>
        <taxon>Eukaryota</taxon>
        <taxon>Fungi</taxon>
        <taxon>Dikarya</taxon>
        <taxon>Ascomycota</taxon>
        <taxon>Pezizomycotina</taxon>
        <taxon>Sordariomycetes</taxon>
        <taxon>Hypocreomycetidae</taxon>
        <taxon>Hypocreales</taxon>
        <taxon>Nectriaceae</taxon>
        <taxon>Cylindrodendrum</taxon>
    </lineage>
</organism>
<proteinExistence type="predicted"/>
<gene>
    <name evidence="2" type="ORF">G7Z17_g1324</name>
</gene>